<dbReference type="SUPFAM" id="SSF56300">
    <property type="entry name" value="Metallo-dependent phosphatases"/>
    <property type="match status" value="1"/>
</dbReference>
<evidence type="ECO:0000259" key="2">
    <source>
        <dbReference type="SMART" id="SM00854"/>
    </source>
</evidence>
<proteinExistence type="inferred from homology"/>
<dbReference type="Gene3D" id="3.60.21.10">
    <property type="match status" value="1"/>
</dbReference>
<dbReference type="InterPro" id="IPR029052">
    <property type="entry name" value="Metallo-depent_PP-like"/>
</dbReference>
<evidence type="ECO:0000256" key="1">
    <source>
        <dbReference type="ARBA" id="ARBA00005662"/>
    </source>
</evidence>
<dbReference type="PANTHER" id="PTHR33393:SF12">
    <property type="entry name" value="CAPSULE BIOSYNTHESIS PROTEIN CAPA"/>
    <property type="match status" value="1"/>
</dbReference>
<accession>A0ABT5VK45</accession>
<evidence type="ECO:0000313" key="3">
    <source>
        <dbReference type="EMBL" id="MDE5415822.1"/>
    </source>
</evidence>
<dbReference type="Pfam" id="PF09587">
    <property type="entry name" value="PGA_cap"/>
    <property type="match status" value="1"/>
</dbReference>
<dbReference type="RefSeq" id="WP_275120415.1">
    <property type="nucleotide sequence ID" value="NZ_JAOTPO010000021.1"/>
</dbReference>
<sequence>MFNKILGKDESKKFTLAATGDVLLHNRLYNKAKRKLKAGYDFNPMLENVKPLFEQGDIKIVNQESIIAGEEIGLSSYPKFNSPVEIGYTLKEFGVDIVNLANNHVLDKGEKGILRTIDNLNEIGMPYVGAYNSQKDKDTLRIIEKNGLRVCFVSCTKRMAGVKIPDGKSYLVDSFENANVRKISKQIQNIKKENLADVIVLSIHYGKEYHLFPTNDQREISATLSDAGADVIIGHHPHVLQPPAYILNSRGVKTFTAYSLGNFFSGQKGLFRQIGAYLTVDIEKKDKNSVVEVTNPKMTLTFVDSTDKEDYKMHLLEDIVAQREYIKTHMGDFKSAEVYEEIKERLRTWIPDMEIS</sequence>
<dbReference type="CDD" id="cd07381">
    <property type="entry name" value="MPP_CapA"/>
    <property type="match status" value="1"/>
</dbReference>
<comment type="caution">
    <text evidence="3">The sequence shown here is derived from an EMBL/GenBank/DDBJ whole genome shotgun (WGS) entry which is preliminary data.</text>
</comment>
<dbReference type="InterPro" id="IPR019079">
    <property type="entry name" value="Capsule_synth_CapA"/>
</dbReference>
<protein>
    <submittedName>
        <fullName evidence="3">CapA family protein</fullName>
    </submittedName>
</protein>
<dbReference type="EMBL" id="JAOTPO010000021">
    <property type="protein sequence ID" value="MDE5415822.1"/>
    <property type="molecule type" value="Genomic_DNA"/>
</dbReference>
<dbReference type="SMART" id="SM00854">
    <property type="entry name" value="PGA_cap"/>
    <property type="match status" value="1"/>
</dbReference>
<reference evidence="3" key="1">
    <citation type="submission" date="2024-05" db="EMBL/GenBank/DDBJ databases">
        <title>Alkalihalobacillus sp. strain MEB203 novel alkaliphilic bacterium from Lonar Lake, India.</title>
        <authorList>
            <person name="Joshi A."/>
            <person name="Thite S."/>
            <person name="Mengade P."/>
        </authorList>
    </citation>
    <scope>NUCLEOTIDE SEQUENCE</scope>
    <source>
        <strain evidence="3">MEB 203</strain>
    </source>
</reference>
<comment type="similarity">
    <text evidence="1">Belongs to the CapA family.</text>
</comment>
<name>A0ABT5VK45_9BACI</name>
<organism evidence="3 4">
    <name type="scientific">Alkalihalobacterium chitinilyticum</name>
    <dbReference type="NCBI Taxonomy" id="2980103"/>
    <lineage>
        <taxon>Bacteria</taxon>
        <taxon>Bacillati</taxon>
        <taxon>Bacillota</taxon>
        <taxon>Bacilli</taxon>
        <taxon>Bacillales</taxon>
        <taxon>Bacillaceae</taxon>
        <taxon>Alkalihalobacterium</taxon>
    </lineage>
</organism>
<dbReference type="PANTHER" id="PTHR33393">
    <property type="entry name" value="POLYGLUTAMINE SYNTHESIS ACCESSORY PROTEIN RV0574C-RELATED"/>
    <property type="match status" value="1"/>
</dbReference>
<evidence type="ECO:0000313" key="4">
    <source>
        <dbReference type="Proteomes" id="UP001148125"/>
    </source>
</evidence>
<dbReference type="Proteomes" id="UP001148125">
    <property type="component" value="Unassembled WGS sequence"/>
</dbReference>
<dbReference type="InterPro" id="IPR052169">
    <property type="entry name" value="CW_Biosynth-Accessory"/>
</dbReference>
<gene>
    <name evidence="3" type="ORF">N7Z68_20955</name>
</gene>
<feature type="domain" description="Capsule synthesis protein CapA" evidence="2">
    <location>
        <begin position="15"/>
        <end position="267"/>
    </location>
</feature>
<keyword evidence="4" id="KW-1185">Reference proteome</keyword>